<proteinExistence type="predicted"/>
<evidence type="ECO:0000313" key="3">
    <source>
        <dbReference type="EMBL" id="ACR12543.1"/>
    </source>
</evidence>
<feature type="signal peptide" evidence="2">
    <location>
        <begin position="1"/>
        <end position="19"/>
    </location>
</feature>
<sequence>MRKQILLLTALFTCFFTLPGCDLKSEIQAASTVADKDRVWVFAQFNVVEDDNGMDTYYYYGSVSRTLYEAIASNSLQQGFILLKHVKYWDDDIIHKFADAESTGELVFRIEHIVKIERINSEPIAGLGMEQYDTAEESKAINSTTAEDLPKGRTGAEQ</sequence>
<gene>
    <name evidence="3" type="ordered locus">TERTU_4702</name>
</gene>
<dbReference type="HOGENOM" id="CLU_1668552_0_0_6"/>
<keyword evidence="3" id="KW-0449">Lipoprotein</keyword>
<feature type="compositionally biased region" description="Basic and acidic residues" evidence="1">
    <location>
        <begin position="148"/>
        <end position="158"/>
    </location>
</feature>
<feature type="chain" id="PRO_5002948660" evidence="2">
    <location>
        <begin position="20"/>
        <end position="158"/>
    </location>
</feature>
<accession>C5BKI4</accession>
<keyword evidence="4" id="KW-1185">Reference proteome</keyword>
<dbReference type="eggNOG" id="ENOG50346QC">
    <property type="taxonomic scope" value="Bacteria"/>
</dbReference>
<dbReference type="KEGG" id="ttu:TERTU_4702"/>
<feature type="region of interest" description="Disordered" evidence="1">
    <location>
        <begin position="136"/>
        <end position="158"/>
    </location>
</feature>
<organism evidence="3 4">
    <name type="scientific">Teredinibacter turnerae (strain ATCC 39867 / T7901)</name>
    <dbReference type="NCBI Taxonomy" id="377629"/>
    <lineage>
        <taxon>Bacteria</taxon>
        <taxon>Pseudomonadati</taxon>
        <taxon>Pseudomonadota</taxon>
        <taxon>Gammaproteobacteria</taxon>
        <taxon>Cellvibrionales</taxon>
        <taxon>Cellvibrionaceae</taxon>
        <taxon>Teredinibacter</taxon>
    </lineage>
</organism>
<dbReference type="RefSeq" id="WP_015818655.1">
    <property type="nucleotide sequence ID" value="NC_012997.1"/>
</dbReference>
<protein>
    <submittedName>
        <fullName evidence="3">Lipoprotein</fullName>
    </submittedName>
</protein>
<evidence type="ECO:0000313" key="4">
    <source>
        <dbReference type="Proteomes" id="UP000009080"/>
    </source>
</evidence>
<evidence type="ECO:0000256" key="2">
    <source>
        <dbReference type="SAM" id="SignalP"/>
    </source>
</evidence>
<keyword evidence="2" id="KW-0732">Signal</keyword>
<name>C5BKI4_TERTT</name>
<evidence type="ECO:0000256" key="1">
    <source>
        <dbReference type="SAM" id="MobiDB-lite"/>
    </source>
</evidence>
<dbReference type="EMBL" id="CP001614">
    <property type="protein sequence ID" value="ACR12543.1"/>
    <property type="molecule type" value="Genomic_DNA"/>
</dbReference>
<reference evidence="3 4" key="1">
    <citation type="journal article" date="2009" name="PLoS ONE">
        <title>The complete genome of Teredinibacter turnerae T7901: an intracellular endosymbiont of marine wood-boring bivalves (shipworms).</title>
        <authorList>
            <person name="Yang J.C."/>
            <person name="Madupu R."/>
            <person name="Durkin A.S."/>
            <person name="Ekborg N.A."/>
            <person name="Pedamallu C.S."/>
            <person name="Hostetler J.B."/>
            <person name="Radune D."/>
            <person name="Toms B.S."/>
            <person name="Henrissat B."/>
            <person name="Coutinho P.M."/>
            <person name="Schwarz S."/>
            <person name="Field L."/>
            <person name="Trindade-Silva A.E."/>
            <person name="Soares C.A.G."/>
            <person name="Elshahawi S."/>
            <person name="Hanora A."/>
            <person name="Schmidt E.W."/>
            <person name="Haygood M.G."/>
            <person name="Posfai J."/>
            <person name="Benner J."/>
            <person name="Madinger C."/>
            <person name="Nove J."/>
            <person name="Anton B."/>
            <person name="Chaudhary K."/>
            <person name="Foster J."/>
            <person name="Holman A."/>
            <person name="Kumar S."/>
            <person name="Lessard P.A."/>
            <person name="Luyten Y.A."/>
            <person name="Slatko B."/>
            <person name="Wood N."/>
            <person name="Wu B."/>
            <person name="Teplitski M."/>
            <person name="Mougous J.D."/>
            <person name="Ward N."/>
            <person name="Eisen J.A."/>
            <person name="Badger J.H."/>
            <person name="Distel D.L."/>
        </authorList>
    </citation>
    <scope>NUCLEOTIDE SEQUENCE [LARGE SCALE GENOMIC DNA]</scope>
    <source>
        <strain evidence="4">ATCC 39867 / T7901</strain>
    </source>
</reference>
<dbReference type="AlphaFoldDB" id="C5BKI4"/>
<dbReference type="OrthoDB" id="6402709at2"/>
<dbReference type="STRING" id="377629.TERTU_4702"/>
<dbReference type="Proteomes" id="UP000009080">
    <property type="component" value="Chromosome"/>
</dbReference>